<evidence type="ECO:0000256" key="4">
    <source>
        <dbReference type="ARBA" id="ARBA00022490"/>
    </source>
</evidence>
<keyword evidence="5" id="KW-0597">Phosphoprotein</keyword>
<evidence type="ECO:0000256" key="6">
    <source>
        <dbReference type="ARBA" id="ARBA00022723"/>
    </source>
</evidence>
<evidence type="ECO:0000256" key="7">
    <source>
        <dbReference type="ARBA" id="ARBA00022771"/>
    </source>
</evidence>
<reference evidence="13 14" key="1">
    <citation type="submission" date="2016-08" db="EMBL/GenBank/DDBJ databases">
        <title>A Parts List for Fungal Cellulosomes Revealed by Comparative Genomics.</title>
        <authorList>
            <consortium name="DOE Joint Genome Institute"/>
            <person name="Haitjema C.H."/>
            <person name="Gilmore S.P."/>
            <person name="Henske J.K."/>
            <person name="Solomon K.V."/>
            <person name="De Groot R."/>
            <person name="Kuo A."/>
            <person name="Mondo S.J."/>
            <person name="Salamov A.A."/>
            <person name="Labutti K."/>
            <person name="Zhao Z."/>
            <person name="Chiniquy J."/>
            <person name="Barry K."/>
            <person name="Brewer H.M."/>
            <person name="Purvine S.O."/>
            <person name="Wright A.T."/>
            <person name="Boxma B."/>
            <person name="Van Alen T."/>
            <person name="Hackstein J.H."/>
            <person name="Baker S.E."/>
            <person name="Grigoriev I.V."/>
            <person name="O'Malley M.A."/>
        </authorList>
    </citation>
    <scope>NUCLEOTIDE SEQUENCE [LARGE SCALE GENOMIC DNA]</scope>
    <source>
        <strain evidence="13 14">G1</strain>
    </source>
</reference>
<dbReference type="PANTHER" id="PTHR13483">
    <property type="entry name" value="BOX C_D SNORNA PROTEIN 1-RELATED"/>
    <property type="match status" value="1"/>
</dbReference>
<dbReference type="STRING" id="1754190.A0A1Y1ZAN3"/>
<keyword evidence="9" id="KW-0539">Nucleus</keyword>
<comment type="subunit">
    <text evidence="10">Thyroid receptor interacting proteins (TRIPs) specifically interact with the ligand binding domain of the thyroid receptor (TR). Requires the presence of thyroid hormone for its interaction. Interacts with NUFIP1. Interacts (via HIT-type zinc finger) with the RUVBL1/RUVBL2 complex in the presence of ADP.</text>
</comment>
<dbReference type="GO" id="GO:0005737">
    <property type="term" value="C:cytoplasm"/>
    <property type="evidence" value="ECO:0007669"/>
    <property type="project" value="UniProtKB-SubCell"/>
</dbReference>
<keyword evidence="7 11" id="KW-0863">Zinc-finger</keyword>
<sequence>MNKKICKVCNENESKYKCPKCLLPYCSLACYKKHKEIPCEKKDKVPIKIEPEKKEEKKDEEEDEYLTKVSKEKLKLLGQSKEIKDLLQYEQLRTLLKEIDASSKPEQLYDQAFQNMPLFKEFVDKSLSIIDDEEENNSNKMQI</sequence>
<dbReference type="Gene3D" id="3.30.60.190">
    <property type="match status" value="1"/>
</dbReference>
<keyword evidence="4" id="KW-0963">Cytoplasm</keyword>
<dbReference type="SUPFAM" id="SSF144232">
    <property type="entry name" value="HIT/MYND zinc finger-like"/>
    <property type="match status" value="1"/>
</dbReference>
<feature type="domain" description="HIT-type" evidence="12">
    <location>
        <begin position="6"/>
        <end position="39"/>
    </location>
</feature>
<dbReference type="Proteomes" id="UP000193920">
    <property type="component" value="Unassembled WGS sequence"/>
</dbReference>
<dbReference type="GO" id="GO:0000492">
    <property type="term" value="P:box C/D snoRNP assembly"/>
    <property type="evidence" value="ECO:0007669"/>
    <property type="project" value="TreeGrafter"/>
</dbReference>
<evidence type="ECO:0000256" key="11">
    <source>
        <dbReference type="PROSITE-ProRule" id="PRU00453"/>
    </source>
</evidence>
<evidence type="ECO:0000256" key="9">
    <source>
        <dbReference type="ARBA" id="ARBA00023242"/>
    </source>
</evidence>
<evidence type="ECO:0000256" key="1">
    <source>
        <dbReference type="ARBA" id="ARBA00004123"/>
    </source>
</evidence>
<keyword evidence="8" id="KW-0862">Zinc</keyword>
<keyword evidence="14" id="KW-1185">Reference proteome</keyword>
<dbReference type="InterPro" id="IPR048371">
    <property type="entry name" value="ZNHIT3_C"/>
</dbReference>
<dbReference type="InterPro" id="IPR051639">
    <property type="entry name" value="BCD1"/>
</dbReference>
<evidence type="ECO:0000256" key="8">
    <source>
        <dbReference type="ARBA" id="ARBA00022833"/>
    </source>
</evidence>
<dbReference type="AlphaFoldDB" id="A0A1Y1ZAN3"/>
<protein>
    <recommendedName>
        <fullName evidence="3">Zinc finger HIT domain-containing protein 3</fullName>
    </recommendedName>
</protein>
<dbReference type="GO" id="GO:0008270">
    <property type="term" value="F:zinc ion binding"/>
    <property type="evidence" value="ECO:0007669"/>
    <property type="project" value="UniProtKB-UniRule"/>
</dbReference>
<evidence type="ECO:0000256" key="5">
    <source>
        <dbReference type="ARBA" id="ARBA00022553"/>
    </source>
</evidence>
<proteinExistence type="predicted"/>
<evidence type="ECO:0000313" key="14">
    <source>
        <dbReference type="Proteomes" id="UP000193920"/>
    </source>
</evidence>
<dbReference type="GO" id="GO:0048254">
    <property type="term" value="P:snoRNA localization"/>
    <property type="evidence" value="ECO:0007669"/>
    <property type="project" value="TreeGrafter"/>
</dbReference>
<comment type="caution">
    <text evidence="13">The sequence shown here is derived from an EMBL/GenBank/DDBJ whole genome shotgun (WGS) entry which is preliminary data.</text>
</comment>
<accession>A0A1Y1ZAN3</accession>
<dbReference type="OrthoDB" id="18412at2759"/>
<evidence type="ECO:0000313" key="13">
    <source>
        <dbReference type="EMBL" id="ORY07309.1"/>
    </source>
</evidence>
<dbReference type="EMBL" id="MCOG01000432">
    <property type="protein sequence ID" value="ORY07309.1"/>
    <property type="molecule type" value="Genomic_DNA"/>
</dbReference>
<dbReference type="InterPro" id="IPR007529">
    <property type="entry name" value="Znf_HIT"/>
</dbReference>
<name>A0A1Y1ZAN3_9FUNG</name>
<organism evidence="13 14">
    <name type="scientific">Neocallimastix californiae</name>
    <dbReference type="NCBI Taxonomy" id="1754190"/>
    <lineage>
        <taxon>Eukaryota</taxon>
        <taxon>Fungi</taxon>
        <taxon>Fungi incertae sedis</taxon>
        <taxon>Chytridiomycota</taxon>
        <taxon>Chytridiomycota incertae sedis</taxon>
        <taxon>Neocallimastigomycetes</taxon>
        <taxon>Neocallimastigales</taxon>
        <taxon>Neocallimastigaceae</taxon>
        <taxon>Neocallimastix</taxon>
    </lineage>
</organism>
<dbReference type="GO" id="GO:0000463">
    <property type="term" value="P:maturation of LSU-rRNA from tricistronic rRNA transcript (SSU-rRNA, 5.8S rRNA, LSU-rRNA)"/>
    <property type="evidence" value="ECO:0007669"/>
    <property type="project" value="TreeGrafter"/>
</dbReference>
<gene>
    <name evidence="13" type="ORF">LY90DRAFT_465573</name>
</gene>
<evidence type="ECO:0000256" key="2">
    <source>
        <dbReference type="ARBA" id="ARBA00004496"/>
    </source>
</evidence>
<dbReference type="GO" id="GO:0070761">
    <property type="term" value="C:pre-snoRNP complex"/>
    <property type="evidence" value="ECO:0007669"/>
    <property type="project" value="TreeGrafter"/>
</dbReference>
<dbReference type="CDD" id="cd23024">
    <property type="entry name" value="zf-HIT_ZNHIT2-3"/>
    <property type="match status" value="1"/>
</dbReference>
<evidence type="ECO:0000259" key="12">
    <source>
        <dbReference type="PROSITE" id="PS51083"/>
    </source>
</evidence>
<dbReference type="GO" id="GO:0005634">
    <property type="term" value="C:nucleus"/>
    <property type="evidence" value="ECO:0007669"/>
    <property type="project" value="UniProtKB-SubCell"/>
</dbReference>
<dbReference type="PANTHER" id="PTHR13483:SF11">
    <property type="entry name" value="ZINC FINGER HIT DOMAIN-CONTAINING PROTEIN 3"/>
    <property type="match status" value="1"/>
</dbReference>
<dbReference type="Pfam" id="PF21373">
    <property type="entry name" value="ZNHIT3_C"/>
    <property type="match status" value="1"/>
</dbReference>
<keyword evidence="6" id="KW-0479">Metal-binding</keyword>
<comment type="subcellular location">
    <subcellularLocation>
        <location evidence="2">Cytoplasm</location>
    </subcellularLocation>
    <subcellularLocation>
        <location evidence="1">Nucleus</location>
    </subcellularLocation>
</comment>
<dbReference type="Pfam" id="PF04438">
    <property type="entry name" value="zf-HIT"/>
    <property type="match status" value="1"/>
</dbReference>
<dbReference type="PROSITE" id="PS51083">
    <property type="entry name" value="ZF_HIT"/>
    <property type="match status" value="1"/>
</dbReference>
<evidence type="ECO:0000256" key="10">
    <source>
        <dbReference type="ARBA" id="ARBA00046946"/>
    </source>
</evidence>
<evidence type="ECO:0000256" key="3">
    <source>
        <dbReference type="ARBA" id="ARBA00021568"/>
    </source>
</evidence>